<dbReference type="SMART" id="SM00220">
    <property type="entry name" value="S_TKc"/>
    <property type="match status" value="1"/>
</dbReference>
<dbReference type="GO" id="GO:0004674">
    <property type="term" value="F:protein serine/threonine kinase activity"/>
    <property type="evidence" value="ECO:0007669"/>
    <property type="project" value="TreeGrafter"/>
</dbReference>
<feature type="repeat" description="TPR" evidence="1">
    <location>
        <begin position="439"/>
        <end position="472"/>
    </location>
</feature>
<dbReference type="Gene3D" id="1.10.510.10">
    <property type="entry name" value="Transferase(Phosphotransferase) domain 1"/>
    <property type="match status" value="1"/>
</dbReference>
<keyword evidence="5" id="KW-1185">Reference proteome</keyword>
<dbReference type="GO" id="GO:0005524">
    <property type="term" value="F:ATP binding"/>
    <property type="evidence" value="ECO:0007669"/>
    <property type="project" value="InterPro"/>
</dbReference>
<protein>
    <recommendedName>
        <fullName evidence="3">Protein kinase domain-containing protein</fullName>
    </recommendedName>
</protein>
<dbReference type="Gene3D" id="1.25.40.10">
    <property type="entry name" value="Tetratricopeptide repeat domain"/>
    <property type="match status" value="1"/>
</dbReference>
<dbReference type="PROSITE" id="PS50011">
    <property type="entry name" value="PROTEIN_KINASE_DOM"/>
    <property type="match status" value="1"/>
</dbReference>
<gene>
    <name evidence="4" type="ORF">M407DRAFT_25789</name>
</gene>
<dbReference type="Proteomes" id="UP000054248">
    <property type="component" value="Unassembled WGS sequence"/>
</dbReference>
<dbReference type="PANTHER" id="PTHR44329">
    <property type="entry name" value="SERINE/THREONINE-PROTEIN KINASE TNNI3K-RELATED"/>
    <property type="match status" value="1"/>
</dbReference>
<dbReference type="InterPro" id="IPR011009">
    <property type="entry name" value="Kinase-like_dom_sf"/>
</dbReference>
<dbReference type="InterPro" id="IPR011990">
    <property type="entry name" value="TPR-like_helical_dom_sf"/>
</dbReference>
<proteinExistence type="predicted"/>
<feature type="domain" description="Protein kinase" evidence="3">
    <location>
        <begin position="79"/>
        <end position="381"/>
    </location>
</feature>
<dbReference type="PROSITE" id="PS50005">
    <property type="entry name" value="TPR"/>
    <property type="match status" value="4"/>
</dbReference>
<reference evidence="5" key="2">
    <citation type="submission" date="2015-01" db="EMBL/GenBank/DDBJ databases">
        <title>Evolutionary Origins and Diversification of the Mycorrhizal Mutualists.</title>
        <authorList>
            <consortium name="DOE Joint Genome Institute"/>
            <consortium name="Mycorrhizal Genomics Consortium"/>
            <person name="Kohler A."/>
            <person name="Kuo A."/>
            <person name="Nagy L.G."/>
            <person name="Floudas D."/>
            <person name="Copeland A."/>
            <person name="Barry K.W."/>
            <person name="Cichocki N."/>
            <person name="Veneault-Fourrey C."/>
            <person name="LaButti K."/>
            <person name="Lindquist E.A."/>
            <person name="Lipzen A."/>
            <person name="Lundell T."/>
            <person name="Morin E."/>
            <person name="Murat C."/>
            <person name="Riley R."/>
            <person name="Ohm R."/>
            <person name="Sun H."/>
            <person name="Tunlid A."/>
            <person name="Henrissat B."/>
            <person name="Grigoriev I.V."/>
            <person name="Hibbett D.S."/>
            <person name="Martin F."/>
        </authorList>
    </citation>
    <scope>NUCLEOTIDE SEQUENCE [LARGE SCALE GENOMIC DNA]</scope>
    <source>
        <strain evidence="5">MUT 4182</strain>
    </source>
</reference>
<accession>A0A0C3KTQ6</accession>
<evidence type="ECO:0000313" key="5">
    <source>
        <dbReference type="Proteomes" id="UP000054248"/>
    </source>
</evidence>
<dbReference type="Pfam" id="PF13424">
    <property type="entry name" value="TPR_12"/>
    <property type="match status" value="2"/>
</dbReference>
<dbReference type="SUPFAM" id="SSF48452">
    <property type="entry name" value="TPR-like"/>
    <property type="match status" value="2"/>
</dbReference>
<dbReference type="AlphaFoldDB" id="A0A0C3KTQ6"/>
<dbReference type="InterPro" id="IPR001245">
    <property type="entry name" value="Ser-Thr/Tyr_kinase_cat_dom"/>
</dbReference>
<feature type="region of interest" description="Disordered" evidence="2">
    <location>
        <begin position="15"/>
        <end position="34"/>
    </location>
</feature>
<reference evidence="4 5" key="1">
    <citation type="submission" date="2014-04" db="EMBL/GenBank/DDBJ databases">
        <authorList>
            <consortium name="DOE Joint Genome Institute"/>
            <person name="Kuo A."/>
            <person name="Girlanda M."/>
            <person name="Perotto S."/>
            <person name="Kohler A."/>
            <person name="Nagy L.G."/>
            <person name="Floudas D."/>
            <person name="Copeland A."/>
            <person name="Barry K.W."/>
            <person name="Cichocki N."/>
            <person name="Veneault-Fourrey C."/>
            <person name="LaButti K."/>
            <person name="Lindquist E.A."/>
            <person name="Lipzen A."/>
            <person name="Lundell T."/>
            <person name="Morin E."/>
            <person name="Murat C."/>
            <person name="Sun H."/>
            <person name="Tunlid A."/>
            <person name="Henrissat B."/>
            <person name="Grigoriev I.V."/>
            <person name="Hibbett D.S."/>
            <person name="Martin F."/>
            <person name="Nordberg H.P."/>
            <person name="Cantor M.N."/>
            <person name="Hua S.X."/>
        </authorList>
    </citation>
    <scope>NUCLEOTIDE SEQUENCE [LARGE SCALE GENOMIC DNA]</scope>
    <source>
        <strain evidence="4 5">MUT 4182</strain>
    </source>
</reference>
<feature type="repeat" description="TPR" evidence="1">
    <location>
        <begin position="399"/>
        <end position="432"/>
    </location>
</feature>
<dbReference type="InterPro" id="IPR008271">
    <property type="entry name" value="Ser/Thr_kinase_AS"/>
</dbReference>
<dbReference type="InterPro" id="IPR000719">
    <property type="entry name" value="Prot_kinase_dom"/>
</dbReference>
<keyword evidence="1" id="KW-0802">TPR repeat</keyword>
<evidence type="ECO:0000259" key="3">
    <source>
        <dbReference type="PROSITE" id="PS50011"/>
    </source>
</evidence>
<dbReference type="SMART" id="SM00028">
    <property type="entry name" value="TPR"/>
    <property type="match status" value="6"/>
</dbReference>
<dbReference type="InterPro" id="IPR051681">
    <property type="entry name" value="Ser/Thr_Kinases-Pseudokinases"/>
</dbReference>
<dbReference type="OrthoDB" id="431454at2759"/>
<feature type="repeat" description="TPR" evidence="1">
    <location>
        <begin position="519"/>
        <end position="552"/>
    </location>
</feature>
<evidence type="ECO:0000256" key="1">
    <source>
        <dbReference type="PROSITE-ProRule" id="PRU00339"/>
    </source>
</evidence>
<dbReference type="Pfam" id="PF07714">
    <property type="entry name" value="PK_Tyr_Ser-Thr"/>
    <property type="match status" value="2"/>
</dbReference>
<sequence length="672" mass="74827">METFAAELLESVHDLDDRKPICKPPPPTTDDNADKEITLKAVQDTQNGAGEETQLKNSSMKTRLGRLSYLRLRTDDIEFTSSQPHSHGGKAEVVKATLKRAGSTELQVAVKKLRYDDERKFCNEFVHEVDMMAQLLHRNIARLIGFVEDLEEGKAWIVMCWEPNGNVSEFLATGEWEIPERISLIKDTFAGIEYLHTRQPPICHGDLKSLNILVSASYRAIITDFGSTRIVRKTEDRREDPDDVPGATGASAIAQATDDEIDLTRITIVASNNQLTLTGPAWSLRWAAPEVVLGEPQNLASDIWAAGWICWEVMTNKVPFPELNSEGAIVLKVVEGHVPVAREDTQLSQIISLCSLMTDCWAFDSRNRPDIARCNREVKWMPSVSPLGRKDSGSNAPSAELLHQKGLIHSSQGSFKEAIPLFQQALSIATSAGDQRRSAAALSELGRIYYGTSRYAEAGQYFTRAQDLWTQIGDQSGQATAFYWTGKVYHHQSELTQAEESYTLARNIYTRLGSIIGQAYTSSSLGDIFYERSQYTEAVEFYNQAIDIFARLSDHMGQADTLMRLGELFRARSEYTEAEEFFNQALKLYSRIGHNIGRANVLDNLGYMYHLQGLNTKAAPFIAEARSLYALIGDSKREEESSNWFNVVSTQGDSSNSSPSVSGNNDAPSPAH</sequence>
<name>A0A0C3KTQ6_9AGAM</name>
<dbReference type="InterPro" id="IPR019734">
    <property type="entry name" value="TPR_rpt"/>
</dbReference>
<dbReference type="HOGENOM" id="CLU_000288_7_37_1"/>
<evidence type="ECO:0000256" key="2">
    <source>
        <dbReference type="SAM" id="MobiDB-lite"/>
    </source>
</evidence>
<dbReference type="STRING" id="1051891.A0A0C3KTQ6"/>
<dbReference type="EMBL" id="KN823053">
    <property type="protein sequence ID" value="KIO24828.1"/>
    <property type="molecule type" value="Genomic_DNA"/>
</dbReference>
<dbReference type="SUPFAM" id="SSF56112">
    <property type="entry name" value="Protein kinase-like (PK-like)"/>
    <property type="match status" value="1"/>
</dbReference>
<organism evidence="4 5">
    <name type="scientific">Tulasnella calospora MUT 4182</name>
    <dbReference type="NCBI Taxonomy" id="1051891"/>
    <lineage>
        <taxon>Eukaryota</taxon>
        <taxon>Fungi</taxon>
        <taxon>Dikarya</taxon>
        <taxon>Basidiomycota</taxon>
        <taxon>Agaricomycotina</taxon>
        <taxon>Agaricomycetes</taxon>
        <taxon>Cantharellales</taxon>
        <taxon>Tulasnellaceae</taxon>
        <taxon>Tulasnella</taxon>
    </lineage>
</organism>
<dbReference type="PANTHER" id="PTHR44329:SF214">
    <property type="entry name" value="PROTEIN KINASE DOMAIN-CONTAINING PROTEIN"/>
    <property type="match status" value="1"/>
</dbReference>
<feature type="compositionally biased region" description="Low complexity" evidence="2">
    <location>
        <begin position="654"/>
        <end position="665"/>
    </location>
</feature>
<dbReference type="PROSITE" id="PS00108">
    <property type="entry name" value="PROTEIN_KINASE_ST"/>
    <property type="match status" value="1"/>
</dbReference>
<evidence type="ECO:0000313" key="4">
    <source>
        <dbReference type="EMBL" id="KIO24828.1"/>
    </source>
</evidence>
<feature type="repeat" description="TPR" evidence="1">
    <location>
        <begin position="559"/>
        <end position="592"/>
    </location>
</feature>
<feature type="region of interest" description="Disordered" evidence="2">
    <location>
        <begin position="637"/>
        <end position="672"/>
    </location>
</feature>
<feature type="compositionally biased region" description="Polar residues" evidence="2">
    <location>
        <begin position="642"/>
        <end position="653"/>
    </location>
</feature>